<dbReference type="PANTHER" id="PTHR43096:SF52">
    <property type="entry name" value="DNAJ HOMOLOG 1, MITOCHONDRIAL-RELATED"/>
    <property type="match status" value="1"/>
</dbReference>
<comment type="caution">
    <text evidence="5">The sequence shown here is derived from an EMBL/GenBank/DDBJ whole genome shotgun (WGS) entry which is preliminary data.</text>
</comment>
<name>A0A3S0WGH4_9GAMM</name>
<dbReference type="InterPro" id="IPR002939">
    <property type="entry name" value="DnaJ_C"/>
</dbReference>
<dbReference type="GO" id="GO:0051082">
    <property type="term" value="F:unfolded protein binding"/>
    <property type="evidence" value="ECO:0007669"/>
    <property type="project" value="InterPro"/>
</dbReference>
<feature type="domain" description="J" evidence="4">
    <location>
        <begin position="5"/>
        <end position="69"/>
    </location>
</feature>
<dbReference type="EMBL" id="RZHG01000026">
    <property type="protein sequence ID" value="RUR28332.1"/>
    <property type="molecule type" value="Genomic_DNA"/>
</dbReference>
<dbReference type="PANTHER" id="PTHR43096">
    <property type="entry name" value="DNAJ HOMOLOG 1, MITOCHONDRIAL-RELATED"/>
    <property type="match status" value="1"/>
</dbReference>
<dbReference type="GO" id="GO:0042026">
    <property type="term" value="P:protein refolding"/>
    <property type="evidence" value="ECO:0007669"/>
    <property type="project" value="TreeGrafter"/>
</dbReference>
<dbReference type="InterPro" id="IPR001623">
    <property type="entry name" value="DnaJ_domain"/>
</dbReference>
<evidence type="ECO:0000313" key="5">
    <source>
        <dbReference type="EMBL" id="RUR28332.1"/>
    </source>
</evidence>
<dbReference type="SMART" id="SM00271">
    <property type="entry name" value="DnaJ"/>
    <property type="match status" value="1"/>
</dbReference>
<dbReference type="RefSeq" id="WP_126948553.1">
    <property type="nucleotide sequence ID" value="NZ_RZHG01000026.1"/>
</dbReference>
<dbReference type="Proteomes" id="UP000287336">
    <property type="component" value="Unassembled WGS sequence"/>
</dbReference>
<dbReference type="AlphaFoldDB" id="A0A3S0WGH4"/>
<protein>
    <submittedName>
        <fullName evidence="5">J domain-containing protein</fullName>
    </submittedName>
</protein>
<sequence length="316" mass="34738">MEFKDYYQVLGVEKTATAEEIKKAYRKLARKFHPDVSKELDAEQRMQEINEAKAVLSDPEKRLAYDQLAQQYHSGQDFQPPPDWDAGFEYSGRGFEEADLGEFSDFFANLFGQGSRQRGGGRAGRGYQMRGEDRHAKVVIDLKDAYLGATRSITLLVPQVDAQGRVSSKEHTLNVGIPKGVKAGQHIRLSGQGSPGIGGGPAGDLFLEIHFIPDPRYRVEGRDVHQTVPVTPWEAALGASIETPTPSGIVKLKVPAGSQSGRRLRLKGRGIPGPDPGDLYVELAVVLPPADSDKARELYETMARELAFDPRQRKGG</sequence>
<keyword evidence="2" id="KW-0238">DNA-binding</keyword>
<dbReference type="CDD" id="cd10747">
    <property type="entry name" value="DnaJ_C"/>
    <property type="match status" value="1"/>
</dbReference>
<organism evidence="5 6">
    <name type="scientific">Vreelandella andesensis</name>
    <dbReference type="NCBI Taxonomy" id="447567"/>
    <lineage>
        <taxon>Bacteria</taxon>
        <taxon>Pseudomonadati</taxon>
        <taxon>Pseudomonadota</taxon>
        <taxon>Gammaproteobacteria</taxon>
        <taxon>Oceanospirillales</taxon>
        <taxon>Halomonadaceae</taxon>
        <taxon>Vreelandella</taxon>
    </lineage>
</organism>
<dbReference type="GO" id="GO:0003677">
    <property type="term" value="F:DNA binding"/>
    <property type="evidence" value="ECO:0007669"/>
    <property type="project" value="UniProtKB-KW"/>
</dbReference>
<reference evidence="5 6" key="1">
    <citation type="submission" date="2018-12" db="EMBL/GenBank/DDBJ databases">
        <title>three novel Halomonas strain isolated from plants.</title>
        <authorList>
            <person name="Sun C."/>
        </authorList>
    </citation>
    <scope>NUCLEOTIDE SEQUENCE [LARGE SCALE GENOMIC DNA]</scope>
    <source>
        <strain evidence="5 6">DSM 19434</strain>
    </source>
</reference>
<dbReference type="GO" id="GO:0005737">
    <property type="term" value="C:cytoplasm"/>
    <property type="evidence" value="ECO:0007669"/>
    <property type="project" value="TreeGrafter"/>
</dbReference>
<dbReference type="Pfam" id="PF00226">
    <property type="entry name" value="DnaJ"/>
    <property type="match status" value="1"/>
</dbReference>
<dbReference type="InterPro" id="IPR036869">
    <property type="entry name" value="J_dom_sf"/>
</dbReference>
<dbReference type="PRINTS" id="PR00625">
    <property type="entry name" value="JDOMAIN"/>
</dbReference>
<dbReference type="Gene3D" id="1.10.287.110">
    <property type="entry name" value="DnaJ domain"/>
    <property type="match status" value="1"/>
</dbReference>
<dbReference type="CDD" id="cd06257">
    <property type="entry name" value="DnaJ"/>
    <property type="match status" value="1"/>
</dbReference>
<dbReference type="FunFam" id="2.60.260.20:FF:000013">
    <property type="entry name" value="DnaJ subfamily B member 11"/>
    <property type="match status" value="1"/>
</dbReference>
<gene>
    <name evidence="5" type="ORF">ELY33_14125</name>
</gene>
<dbReference type="Gene3D" id="2.60.260.20">
    <property type="entry name" value="Urease metallochaperone UreE, N-terminal domain"/>
    <property type="match status" value="2"/>
</dbReference>
<dbReference type="OrthoDB" id="9779889at2"/>
<dbReference type="Pfam" id="PF01556">
    <property type="entry name" value="DnaJ_C"/>
    <property type="match status" value="1"/>
</dbReference>
<evidence type="ECO:0000313" key="6">
    <source>
        <dbReference type="Proteomes" id="UP000287336"/>
    </source>
</evidence>
<evidence type="ECO:0000256" key="1">
    <source>
        <dbReference type="ARBA" id="ARBA00022490"/>
    </source>
</evidence>
<dbReference type="FunFam" id="2.60.260.20:FF:000008">
    <property type="entry name" value="Curved DNA-binding protein"/>
    <property type="match status" value="1"/>
</dbReference>
<proteinExistence type="predicted"/>
<evidence type="ECO:0000256" key="3">
    <source>
        <dbReference type="ARBA" id="ARBA00023186"/>
    </source>
</evidence>
<evidence type="ECO:0000256" key="2">
    <source>
        <dbReference type="ARBA" id="ARBA00023125"/>
    </source>
</evidence>
<dbReference type="SUPFAM" id="SSF49493">
    <property type="entry name" value="HSP40/DnaJ peptide-binding domain"/>
    <property type="match status" value="2"/>
</dbReference>
<accession>A0A3S0WGH4</accession>
<keyword evidence="3" id="KW-0143">Chaperone</keyword>
<evidence type="ECO:0000259" key="4">
    <source>
        <dbReference type="PROSITE" id="PS50076"/>
    </source>
</evidence>
<dbReference type="InterPro" id="IPR008971">
    <property type="entry name" value="HSP40/DnaJ_pept-bd"/>
</dbReference>
<keyword evidence="6" id="KW-1185">Reference proteome</keyword>
<dbReference type="SUPFAM" id="SSF46565">
    <property type="entry name" value="Chaperone J-domain"/>
    <property type="match status" value="1"/>
</dbReference>
<keyword evidence="1" id="KW-0963">Cytoplasm</keyword>
<dbReference type="PROSITE" id="PS50076">
    <property type="entry name" value="DNAJ_2"/>
    <property type="match status" value="1"/>
</dbReference>